<dbReference type="AlphaFoldDB" id="A0A1T4VG79"/>
<feature type="compositionally biased region" description="Polar residues" evidence="1">
    <location>
        <begin position="362"/>
        <end position="375"/>
    </location>
</feature>
<feature type="region of interest" description="Disordered" evidence="1">
    <location>
        <begin position="362"/>
        <end position="381"/>
    </location>
</feature>
<evidence type="ECO:0000256" key="1">
    <source>
        <dbReference type="SAM" id="MobiDB-lite"/>
    </source>
</evidence>
<dbReference type="OrthoDB" id="5456342at2"/>
<keyword evidence="2" id="KW-1133">Transmembrane helix</keyword>
<dbReference type="Proteomes" id="UP000189733">
    <property type="component" value="Unassembled WGS sequence"/>
</dbReference>
<evidence type="ECO:0000256" key="2">
    <source>
        <dbReference type="SAM" id="Phobius"/>
    </source>
</evidence>
<evidence type="ECO:0000313" key="3">
    <source>
        <dbReference type="EMBL" id="SKA63903.1"/>
    </source>
</evidence>
<keyword evidence="2" id="KW-0472">Membrane</keyword>
<keyword evidence="2" id="KW-0812">Transmembrane</keyword>
<dbReference type="STRING" id="1121442.SAMN02745702_00235"/>
<feature type="transmembrane region" description="Helical" evidence="2">
    <location>
        <begin position="5"/>
        <end position="25"/>
    </location>
</feature>
<dbReference type="EMBL" id="FUYA01000001">
    <property type="protein sequence ID" value="SKA63903.1"/>
    <property type="molecule type" value="Genomic_DNA"/>
</dbReference>
<feature type="region of interest" description="Disordered" evidence="1">
    <location>
        <begin position="32"/>
        <end position="102"/>
    </location>
</feature>
<feature type="compositionally biased region" description="Polar residues" evidence="1">
    <location>
        <begin position="32"/>
        <end position="69"/>
    </location>
</feature>
<organism evidence="3 4">
    <name type="scientific">Desulfobaculum bizertense DSM 18034</name>
    <dbReference type="NCBI Taxonomy" id="1121442"/>
    <lineage>
        <taxon>Bacteria</taxon>
        <taxon>Pseudomonadati</taxon>
        <taxon>Thermodesulfobacteriota</taxon>
        <taxon>Desulfovibrionia</taxon>
        <taxon>Desulfovibrionales</taxon>
        <taxon>Desulfovibrionaceae</taxon>
        <taxon>Desulfobaculum</taxon>
    </lineage>
</organism>
<dbReference type="RefSeq" id="WP_078683557.1">
    <property type="nucleotide sequence ID" value="NZ_FUYA01000001.1"/>
</dbReference>
<reference evidence="3 4" key="1">
    <citation type="submission" date="2017-02" db="EMBL/GenBank/DDBJ databases">
        <authorList>
            <person name="Peterson S.W."/>
        </authorList>
    </citation>
    <scope>NUCLEOTIDE SEQUENCE [LARGE SCALE GENOMIC DNA]</scope>
    <source>
        <strain evidence="3 4">DSM 18034</strain>
    </source>
</reference>
<keyword evidence="4" id="KW-1185">Reference proteome</keyword>
<proteinExistence type="predicted"/>
<sequence length="381" mass="42071">MNKSYIASLFVVLVLAIGGGVWFFMHQTPETTPVTEQDTDSTNSSVYTQKIPQTSSPESSASQEKTTQDAPAEPEASMEERNGMEPESLANSTDPAEKPEPQTDRLVRPAFIQDLASMCLKSYLPPHSMGNATRSPLSTLSFKKLNMHYGVDMTGLETGTRDVMKARDAVFSYLLTPRIMSTVYSIYADSFVQELSEQATHSYYDFTPGGAAIESRVMNAKECQQMREYYAELVREVGATFTTLGSHEELPETMRRYRKASKRVTEAYIAFADLEAQGASSKRLDNLSQEIKQALGEREHMKSVILSMAPDADSRSLLAHSDILDIANWIARRFKGTTNALPAIQTIGTLSQQLAGKLEQKQSIPTVAQPQTAQETVAPAE</sequence>
<gene>
    <name evidence="3" type="ORF">SAMN02745702_00235</name>
</gene>
<name>A0A1T4VG79_9BACT</name>
<accession>A0A1T4VG79</accession>
<protein>
    <submittedName>
        <fullName evidence="3">Uncharacterized protein</fullName>
    </submittedName>
</protein>
<evidence type="ECO:0000313" key="4">
    <source>
        <dbReference type="Proteomes" id="UP000189733"/>
    </source>
</evidence>